<evidence type="ECO:0000313" key="1">
    <source>
        <dbReference type="EMBL" id="QIA64335.1"/>
    </source>
</evidence>
<proteinExistence type="predicted"/>
<dbReference type="KEGG" id="vas:GT360_12840"/>
<dbReference type="RefSeq" id="WP_164649244.1">
    <property type="nucleotide sequence ID" value="NZ_CP047475.1"/>
</dbReference>
<protein>
    <submittedName>
        <fullName evidence="1">Uncharacterized protein</fullName>
    </submittedName>
</protein>
<name>A0A7Z2T4Y1_9VIBR</name>
<evidence type="ECO:0000313" key="2">
    <source>
        <dbReference type="Proteomes" id="UP000464262"/>
    </source>
</evidence>
<sequence length="99" mass="11262">MFKHCLEAGFLSQSDQDKNTKAYQWYKSVLKLNIQALSLLERIIVDSDMMGSLEDFEEELEAKAAAIVRDIAQRIMNTDIMDAETSSMQEQESLTLPSI</sequence>
<organism evidence="1 2">
    <name type="scientific">Vibrio astriarenae</name>
    <dbReference type="NCBI Taxonomy" id="1481923"/>
    <lineage>
        <taxon>Bacteria</taxon>
        <taxon>Pseudomonadati</taxon>
        <taxon>Pseudomonadota</taxon>
        <taxon>Gammaproteobacteria</taxon>
        <taxon>Vibrionales</taxon>
        <taxon>Vibrionaceae</taxon>
        <taxon>Vibrio</taxon>
    </lineage>
</organism>
<dbReference type="Proteomes" id="UP000464262">
    <property type="component" value="Chromosome 1"/>
</dbReference>
<gene>
    <name evidence="1" type="ORF">GT360_12840</name>
</gene>
<dbReference type="AlphaFoldDB" id="A0A7Z2T4Y1"/>
<reference evidence="1 2" key="1">
    <citation type="submission" date="2020-01" db="EMBL/GenBank/DDBJ databases">
        <title>Whole genome and functional gene identification of agarase of Vibrio HN897.</title>
        <authorList>
            <person name="Liu Y."/>
            <person name="Zhao Z."/>
        </authorList>
    </citation>
    <scope>NUCLEOTIDE SEQUENCE [LARGE SCALE GENOMIC DNA]</scope>
    <source>
        <strain evidence="1 2">HN897</strain>
    </source>
</reference>
<keyword evidence="2" id="KW-1185">Reference proteome</keyword>
<dbReference type="EMBL" id="CP047475">
    <property type="protein sequence ID" value="QIA64335.1"/>
    <property type="molecule type" value="Genomic_DNA"/>
</dbReference>
<accession>A0A7Z2T4Y1</accession>